<dbReference type="InterPro" id="IPR015495">
    <property type="entry name" value="Myb_TF_plants"/>
</dbReference>
<dbReference type="Pfam" id="PF00249">
    <property type="entry name" value="Myb_DNA-binding"/>
    <property type="match status" value="2"/>
</dbReference>
<dbReference type="InterPro" id="IPR017930">
    <property type="entry name" value="Myb_dom"/>
</dbReference>
<comment type="caution">
    <text evidence="10">The sequence shown here is derived from an EMBL/GenBank/DDBJ whole genome shotgun (WGS) entry which is preliminary data.</text>
</comment>
<evidence type="ECO:0000256" key="2">
    <source>
        <dbReference type="ARBA" id="ARBA00022737"/>
    </source>
</evidence>
<dbReference type="Proteomes" id="UP001457282">
    <property type="component" value="Unassembled WGS sequence"/>
</dbReference>
<evidence type="ECO:0000256" key="7">
    <source>
        <dbReference type="SAM" id="MobiDB-lite"/>
    </source>
</evidence>
<evidence type="ECO:0000256" key="1">
    <source>
        <dbReference type="ARBA" id="ARBA00004123"/>
    </source>
</evidence>
<evidence type="ECO:0000259" key="8">
    <source>
        <dbReference type="PROSITE" id="PS50090"/>
    </source>
</evidence>
<accession>A0AAW1XDD6</accession>
<gene>
    <name evidence="10" type="ORF">M0R45_021083</name>
</gene>
<keyword evidence="4" id="KW-0238">DNA-binding</keyword>
<proteinExistence type="predicted"/>
<keyword evidence="5" id="KW-0804">Transcription</keyword>
<dbReference type="GO" id="GO:0005634">
    <property type="term" value="C:nucleus"/>
    <property type="evidence" value="ECO:0007669"/>
    <property type="project" value="UniProtKB-SubCell"/>
</dbReference>
<dbReference type="FunFam" id="1.10.10.60:FF:000121">
    <property type="entry name" value="Myb transcription factor"/>
    <property type="match status" value="1"/>
</dbReference>
<dbReference type="PANTHER" id="PTHR47999">
    <property type="entry name" value="TRANSCRIPTION FACTOR MYB8-RELATED-RELATED"/>
    <property type="match status" value="1"/>
</dbReference>
<dbReference type="GO" id="GO:0043565">
    <property type="term" value="F:sequence-specific DNA binding"/>
    <property type="evidence" value="ECO:0007669"/>
    <property type="project" value="UniProtKB-ARBA"/>
</dbReference>
<evidence type="ECO:0000256" key="6">
    <source>
        <dbReference type="ARBA" id="ARBA00023242"/>
    </source>
</evidence>
<keyword evidence="2" id="KW-0677">Repeat</keyword>
<dbReference type="AlphaFoldDB" id="A0AAW1XDD6"/>
<evidence type="ECO:0000256" key="5">
    <source>
        <dbReference type="ARBA" id="ARBA00023163"/>
    </source>
</evidence>
<organism evidence="10 11">
    <name type="scientific">Rubus argutus</name>
    <name type="common">Southern blackberry</name>
    <dbReference type="NCBI Taxonomy" id="59490"/>
    <lineage>
        <taxon>Eukaryota</taxon>
        <taxon>Viridiplantae</taxon>
        <taxon>Streptophyta</taxon>
        <taxon>Embryophyta</taxon>
        <taxon>Tracheophyta</taxon>
        <taxon>Spermatophyta</taxon>
        <taxon>Magnoliopsida</taxon>
        <taxon>eudicotyledons</taxon>
        <taxon>Gunneridae</taxon>
        <taxon>Pentapetalae</taxon>
        <taxon>rosids</taxon>
        <taxon>fabids</taxon>
        <taxon>Rosales</taxon>
        <taxon>Rosaceae</taxon>
        <taxon>Rosoideae</taxon>
        <taxon>Rosoideae incertae sedis</taxon>
        <taxon>Rubus</taxon>
    </lineage>
</organism>
<dbReference type="Gene3D" id="1.10.10.60">
    <property type="entry name" value="Homeodomain-like"/>
    <property type="match status" value="2"/>
</dbReference>
<dbReference type="PROSITE" id="PS50090">
    <property type="entry name" value="MYB_LIKE"/>
    <property type="match status" value="2"/>
</dbReference>
<keyword evidence="6" id="KW-0539">Nucleus</keyword>
<feature type="domain" description="HTH myb-type" evidence="9">
    <location>
        <begin position="62"/>
        <end position="116"/>
    </location>
</feature>
<feature type="compositionally biased region" description="Basic residues" evidence="7">
    <location>
        <begin position="143"/>
        <end position="161"/>
    </location>
</feature>
<dbReference type="PROSITE" id="PS51294">
    <property type="entry name" value="HTH_MYB"/>
    <property type="match status" value="2"/>
</dbReference>
<dbReference type="InterPro" id="IPR009057">
    <property type="entry name" value="Homeodomain-like_sf"/>
</dbReference>
<dbReference type="InterPro" id="IPR001005">
    <property type="entry name" value="SANT/Myb"/>
</dbReference>
<keyword evidence="11" id="KW-1185">Reference proteome</keyword>
<reference evidence="10 11" key="1">
    <citation type="journal article" date="2023" name="G3 (Bethesda)">
        <title>A chromosome-length genome assembly and annotation of blackberry (Rubus argutus, cv. 'Hillquist').</title>
        <authorList>
            <person name="Bruna T."/>
            <person name="Aryal R."/>
            <person name="Dudchenko O."/>
            <person name="Sargent D.J."/>
            <person name="Mead D."/>
            <person name="Buti M."/>
            <person name="Cavallini A."/>
            <person name="Hytonen T."/>
            <person name="Andres J."/>
            <person name="Pham M."/>
            <person name="Weisz D."/>
            <person name="Mascagni F."/>
            <person name="Usai G."/>
            <person name="Natali L."/>
            <person name="Bassil N."/>
            <person name="Fernandez G.E."/>
            <person name="Lomsadze A."/>
            <person name="Armour M."/>
            <person name="Olukolu B."/>
            <person name="Poorten T."/>
            <person name="Britton C."/>
            <person name="Davik J."/>
            <person name="Ashrafi H."/>
            <person name="Aiden E.L."/>
            <person name="Borodovsky M."/>
            <person name="Worthington M."/>
        </authorList>
    </citation>
    <scope>NUCLEOTIDE SEQUENCE [LARGE SCALE GENOMIC DNA]</scope>
    <source>
        <strain evidence="10">PI 553951</strain>
    </source>
</reference>
<feature type="domain" description="Myb-like" evidence="8">
    <location>
        <begin position="9"/>
        <end position="61"/>
    </location>
</feature>
<dbReference type="GO" id="GO:0046148">
    <property type="term" value="P:pigment biosynthetic process"/>
    <property type="evidence" value="ECO:0007669"/>
    <property type="project" value="UniProtKB-ARBA"/>
</dbReference>
<evidence type="ECO:0000256" key="3">
    <source>
        <dbReference type="ARBA" id="ARBA00023015"/>
    </source>
</evidence>
<evidence type="ECO:0000313" key="11">
    <source>
        <dbReference type="Proteomes" id="UP001457282"/>
    </source>
</evidence>
<feature type="domain" description="HTH myb-type" evidence="9">
    <location>
        <begin position="9"/>
        <end position="61"/>
    </location>
</feature>
<feature type="domain" description="Myb-like" evidence="8">
    <location>
        <begin position="62"/>
        <end position="112"/>
    </location>
</feature>
<dbReference type="CDD" id="cd00167">
    <property type="entry name" value="SANT"/>
    <property type="match status" value="2"/>
</dbReference>
<dbReference type="SUPFAM" id="SSF46689">
    <property type="entry name" value="Homeodomain-like"/>
    <property type="match status" value="1"/>
</dbReference>
<dbReference type="SMART" id="SM00717">
    <property type="entry name" value="SANT"/>
    <property type="match status" value="2"/>
</dbReference>
<keyword evidence="3" id="KW-0805">Transcription regulation</keyword>
<dbReference type="EMBL" id="JBEDUW010000004">
    <property type="protein sequence ID" value="KAK9933913.1"/>
    <property type="molecule type" value="Genomic_DNA"/>
</dbReference>
<evidence type="ECO:0000259" key="9">
    <source>
        <dbReference type="PROSITE" id="PS51294"/>
    </source>
</evidence>
<comment type="subcellular location">
    <subcellularLocation>
        <location evidence="1">Nucleus</location>
    </subcellularLocation>
</comment>
<dbReference type="FunFam" id="1.10.10.60:FF:000231">
    <property type="entry name" value="Myb transcription factor"/>
    <property type="match status" value="1"/>
</dbReference>
<evidence type="ECO:0000313" key="10">
    <source>
        <dbReference type="EMBL" id="KAK9933913.1"/>
    </source>
</evidence>
<dbReference type="GO" id="GO:0045893">
    <property type="term" value="P:positive regulation of DNA-templated transcription"/>
    <property type="evidence" value="ECO:0007669"/>
    <property type="project" value="UniProtKB-ARBA"/>
</dbReference>
<dbReference type="GO" id="GO:0006950">
    <property type="term" value="P:response to stress"/>
    <property type="evidence" value="ECO:0007669"/>
    <property type="project" value="UniProtKB-ARBA"/>
</dbReference>
<name>A0AAW1XDD6_RUBAR</name>
<sequence length="362" mass="40563">MGRAPCCEKVGLKRGRWTAEEDEVLTNYIQLHGEGCWRSLPKNAGLLRCGKSCRLRWINYLRADLRRGNITPDEEETIVKLHTALGNRWSLIAAHLPGRTDNEIKNYWNSHLSRKIYTFTKLVGNECLIPTVMNNVSKVAAPKSKRRGRTSRSTMKNKSKNGKIVTPFSQEKLPESDVLESSMKENPNQVETSNFMGLECWAPKEEEAIRMLGVVKDCCLDITEGMISSTTTALCAANNEENEAFPFECVDSDAVDHNPSGSSSIVGFREQREDGVMGFPDDHEVTIKTHEGVGISSNTESSGEMYSFSSPLNGAFDDGEWLNWDWVGGGLQCHNNDLELWDEGEVRIPWLWETGNNVGDQI</sequence>
<dbReference type="PANTHER" id="PTHR47999:SF91">
    <property type="entry name" value="TRANSCRIPTION FACTOR MYB111"/>
    <property type="match status" value="1"/>
</dbReference>
<evidence type="ECO:0000256" key="4">
    <source>
        <dbReference type="ARBA" id="ARBA00023125"/>
    </source>
</evidence>
<feature type="region of interest" description="Disordered" evidence="7">
    <location>
        <begin position="140"/>
        <end position="175"/>
    </location>
</feature>
<protein>
    <submittedName>
        <fullName evidence="10">Uncharacterized protein</fullName>
    </submittedName>
</protein>